<keyword evidence="4 7" id="KW-1133">Transmembrane helix</keyword>
<dbReference type="AlphaFoldDB" id="A0A3P6SWU6"/>
<keyword evidence="3 7" id="KW-0812">Transmembrane</keyword>
<evidence type="ECO:0000313" key="9">
    <source>
        <dbReference type="EMBL" id="VDK79726.1"/>
    </source>
</evidence>
<keyword evidence="2 7" id="KW-0808">Transferase</keyword>
<dbReference type="EMBL" id="UYRX01000306">
    <property type="protein sequence ID" value="VDK79726.1"/>
    <property type="molecule type" value="Genomic_DNA"/>
</dbReference>
<keyword evidence="10" id="KW-1185">Reference proteome</keyword>
<evidence type="ECO:0000256" key="6">
    <source>
        <dbReference type="ARBA" id="ARBA00023315"/>
    </source>
</evidence>
<evidence type="ECO:0000256" key="4">
    <source>
        <dbReference type="ARBA" id="ARBA00022989"/>
    </source>
</evidence>
<evidence type="ECO:0000256" key="7">
    <source>
        <dbReference type="RuleBase" id="RU079119"/>
    </source>
</evidence>
<dbReference type="OMA" id="MGWISAS"/>
<gene>
    <name evidence="9" type="ORF">NLS_LOCUS4635</name>
</gene>
<feature type="transmembrane region" description="Helical" evidence="7">
    <location>
        <begin position="165"/>
        <end position="186"/>
    </location>
</feature>
<dbReference type="PANTHER" id="PTHR12246">
    <property type="entry name" value="PALMITOYLTRANSFERASE ZDHHC16"/>
    <property type="match status" value="1"/>
</dbReference>
<keyword evidence="6 7" id="KW-0012">Acyltransferase</keyword>
<reference evidence="9 10" key="1">
    <citation type="submission" date="2018-08" db="EMBL/GenBank/DDBJ databases">
        <authorList>
            <person name="Laetsch R D."/>
            <person name="Stevens L."/>
            <person name="Kumar S."/>
            <person name="Blaxter L. M."/>
        </authorList>
    </citation>
    <scope>NUCLEOTIDE SEQUENCE [LARGE SCALE GENOMIC DNA]</scope>
</reference>
<proteinExistence type="inferred from homology"/>
<dbReference type="PROSITE" id="PS50216">
    <property type="entry name" value="DHHC"/>
    <property type="match status" value="1"/>
</dbReference>
<name>A0A3P6SWU6_LITSI</name>
<dbReference type="EC" id="2.3.1.225" evidence="7"/>
<organism evidence="9 10">
    <name type="scientific">Litomosoides sigmodontis</name>
    <name type="common">Filarial nematode worm</name>
    <dbReference type="NCBI Taxonomy" id="42156"/>
    <lineage>
        <taxon>Eukaryota</taxon>
        <taxon>Metazoa</taxon>
        <taxon>Ecdysozoa</taxon>
        <taxon>Nematoda</taxon>
        <taxon>Chromadorea</taxon>
        <taxon>Rhabditida</taxon>
        <taxon>Spirurina</taxon>
        <taxon>Spiruromorpha</taxon>
        <taxon>Filarioidea</taxon>
        <taxon>Onchocercidae</taxon>
        <taxon>Litomosoides</taxon>
    </lineage>
</organism>
<keyword evidence="5 7" id="KW-0472">Membrane</keyword>
<evidence type="ECO:0000313" key="10">
    <source>
        <dbReference type="Proteomes" id="UP000277928"/>
    </source>
</evidence>
<comment type="catalytic activity">
    <reaction evidence="7">
        <text>L-cysteinyl-[protein] + hexadecanoyl-CoA = S-hexadecanoyl-L-cysteinyl-[protein] + CoA</text>
        <dbReference type="Rhea" id="RHEA:36683"/>
        <dbReference type="Rhea" id="RHEA-COMP:10131"/>
        <dbReference type="Rhea" id="RHEA-COMP:11032"/>
        <dbReference type="ChEBI" id="CHEBI:29950"/>
        <dbReference type="ChEBI" id="CHEBI:57287"/>
        <dbReference type="ChEBI" id="CHEBI:57379"/>
        <dbReference type="ChEBI" id="CHEBI:74151"/>
        <dbReference type="EC" id="2.3.1.225"/>
    </reaction>
</comment>
<comment type="similarity">
    <text evidence="7">Belongs to the DHHC palmitoyltransferase family.</text>
</comment>
<protein>
    <recommendedName>
        <fullName evidence="7">Palmitoyltransferase</fullName>
        <ecNumber evidence="7">2.3.1.225</ecNumber>
    </recommendedName>
</protein>
<dbReference type="STRING" id="42156.A0A3P6SWU6"/>
<dbReference type="Proteomes" id="UP000277928">
    <property type="component" value="Unassembled WGS sequence"/>
</dbReference>
<evidence type="ECO:0000256" key="5">
    <source>
        <dbReference type="ARBA" id="ARBA00023136"/>
    </source>
</evidence>
<dbReference type="GO" id="GO:0019706">
    <property type="term" value="F:protein-cysteine S-palmitoyltransferase activity"/>
    <property type="evidence" value="ECO:0007669"/>
    <property type="project" value="UniProtKB-EC"/>
</dbReference>
<dbReference type="Pfam" id="PF01529">
    <property type="entry name" value="DHHC"/>
    <property type="match status" value="1"/>
</dbReference>
<dbReference type="InterPro" id="IPR001594">
    <property type="entry name" value="Palmitoyltrfase_DHHC"/>
</dbReference>
<evidence type="ECO:0000256" key="1">
    <source>
        <dbReference type="ARBA" id="ARBA00004141"/>
    </source>
</evidence>
<accession>A0A3P6SWU6</accession>
<comment type="domain">
    <text evidence="7">The DHHC domain is required for palmitoyltransferase activity.</text>
</comment>
<comment type="subcellular location">
    <subcellularLocation>
        <location evidence="1">Membrane</location>
        <topology evidence="1">Multi-pass membrane protein</topology>
    </subcellularLocation>
</comment>
<dbReference type="GO" id="GO:0016020">
    <property type="term" value="C:membrane"/>
    <property type="evidence" value="ECO:0007669"/>
    <property type="project" value="UniProtKB-SubCell"/>
</dbReference>
<feature type="domain" description="Palmitoyltransferase DHHC" evidence="8">
    <location>
        <begin position="119"/>
        <end position="257"/>
    </location>
</feature>
<evidence type="ECO:0000256" key="3">
    <source>
        <dbReference type="ARBA" id="ARBA00022692"/>
    </source>
</evidence>
<dbReference type="InterPro" id="IPR039859">
    <property type="entry name" value="PFA4/ZDH16/20/ERF2-like"/>
</dbReference>
<evidence type="ECO:0000256" key="2">
    <source>
        <dbReference type="ARBA" id="ARBA00022679"/>
    </source>
</evidence>
<sequence length="313" mass="36723">MGRSCECAAFNGQSCSLYRLTKLLKDNPSFHLFRCIHSEMQYKRDRLSFDGITNQKDMLGYFIGRFREMLPSETQDREWIPRVGVLIFLGLNAFANVYNIISVGPNGNCSDLPAVQKRGYRFCYQCQLNEPPRSHHCPVCDKCAFRRDHHCSFVAVCIGHFNQRYYISAICSLWIISCVVLMWNWSFMWTSLGGFSPLQLWELIVPHLALIFRIISFSQFLCVMIFVFSFTVFMFLCYLIMAQLFCLYRGQTRMEYLMDVHAYNLGFMENVRQAMGRRWLITLFIPFIYSPLDSDGLSYPTRESKRLNDMKTM</sequence>
<feature type="transmembrane region" description="Helical" evidence="7">
    <location>
        <begin position="223"/>
        <end position="248"/>
    </location>
</feature>
<evidence type="ECO:0000259" key="8">
    <source>
        <dbReference type="Pfam" id="PF01529"/>
    </source>
</evidence>
<dbReference type="OrthoDB" id="302728at2759"/>